<sequence>MLCRLRRENRCRFISEIIQGIRQKLGRFPIMVRMCGDEMTPVEGFLTLEDGLEIARYLESCGIDAININNGSARNADANCETYSYRPGWKKHVAKAYKEALHIPVIATNTIKNPAFAEELLEEGVCDFVGLGRSQLADPDFIEKARTGRSDKIRQCIGCLYCQERVLGNIRQPSSFPVGPDHGSCLCRDSTFPMSLRQKPYYRERLPYKDNLLLSDQALRDWKRQLCF</sequence>
<comment type="cofactor">
    <cofactor evidence="2">
        <name>[4Fe-4S] cluster</name>
        <dbReference type="ChEBI" id="CHEBI:49883"/>
    </cofactor>
</comment>
<keyword evidence="3" id="KW-0285">Flavoprotein</keyword>
<keyword evidence="8" id="KW-0411">Iron-sulfur</keyword>
<dbReference type="PANTHER" id="PTHR42917:SF2">
    <property type="entry name" value="2,4-DIENOYL-COA REDUCTASE [(2E)-ENOYL-COA-PRODUCING]"/>
    <property type="match status" value="1"/>
</dbReference>
<comment type="cofactor">
    <cofactor evidence="1">
        <name>FMN</name>
        <dbReference type="ChEBI" id="CHEBI:58210"/>
    </cofactor>
</comment>
<keyword evidence="4" id="KW-0288">FMN</keyword>
<accession>A0A848BWH5</accession>
<evidence type="ECO:0000313" key="13">
    <source>
        <dbReference type="Proteomes" id="UP001605989"/>
    </source>
</evidence>
<reference evidence="10 13" key="2">
    <citation type="submission" date="2024-10" db="EMBL/GenBank/DDBJ databases">
        <authorList>
            <person name="Sang B.-I."/>
            <person name="Prabhaharan D."/>
        </authorList>
    </citation>
    <scope>NUCLEOTIDE SEQUENCE [LARGE SCALE GENOMIC DNA]</scope>
    <source>
        <strain evidence="10 13">MH</strain>
    </source>
</reference>
<comment type="caution">
    <text evidence="11">The sequence shown here is derived from an EMBL/GenBank/DDBJ whole genome shotgun (WGS) entry which is preliminary data.</text>
</comment>
<dbReference type="EMBL" id="JABAFG010000002">
    <property type="protein sequence ID" value="NME27289.1"/>
    <property type="molecule type" value="Genomic_DNA"/>
</dbReference>
<evidence type="ECO:0000313" key="10">
    <source>
        <dbReference type="EMBL" id="MFG6274225.1"/>
    </source>
</evidence>
<feature type="domain" description="NADH:flavin oxidoreductase/NADH oxidase N-terminal" evidence="9">
    <location>
        <begin position="8"/>
        <end position="151"/>
    </location>
</feature>
<reference evidence="11 12" key="1">
    <citation type="submission" date="2020-04" db="EMBL/GenBank/DDBJ databases">
        <authorList>
            <person name="Hitch T.C.A."/>
            <person name="Wylensek D."/>
            <person name="Clavel T."/>
        </authorList>
    </citation>
    <scope>NUCLEOTIDE SEQUENCE [LARGE SCALE GENOMIC DNA]</scope>
    <source>
        <strain evidence="11 12">Oil-RF-744-FAT-WT-6-1</strain>
    </source>
</reference>
<dbReference type="AlphaFoldDB" id="A0A848BWH5"/>
<dbReference type="EMBL" id="JBIEKR010000016">
    <property type="protein sequence ID" value="MFG6274225.1"/>
    <property type="molecule type" value="Genomic_DNA"/>
</dbReference>
<dbReference type="PANTHER" id="PTHR42917">
    <property type="entry name" value="2,4-DIENOYL-COA REDUCTASE"/>
    <property type="match status" value="1"/>
</dbReference>
<evidence type="ECO:0000256" key="7">
    <source>
        <dbReference type="ARBA" id="ARBA00023004"/>
    </source>
</evidence>
<evidence type="ECO:0000256" key="4">
    <source>
        <dbReference type="ARBA" id="ARBA00022643"/>
    </source>
</evidence>
<name>A0A848BWH5_9FIRM</name>
<proteinExistence type="predicted"/>
<evidence type="ECO:0000256" key="3">
    <source>
        <dbReference type="ARBA" id="ARBA00022630"/>
    </source>
</evidence>
<protein>
    <recommendedName>
        <fullName evidence="9">NADH:flavin oxidoreductase/NADH oxidase N-terminal domain-containing protein</fullName>
    </recommendedName>
</protein>
<dbReference type="Pfam" id="PF00724">
    <property type="entry name" value="Oxidored_FMN"/>
    <property type="match status" value="1"/>
</dbReference>
<keyword evidence="6" id="KW-0560">Oxidoreductase</keyword>
<keyword evidence="5" id="KW-0479">Metal-binding</keyword>
<dbReference type="InterPro" id="IPR051793">
    <property type="entry name" value="NADH:flavin_oxidoreductase"/>
</dbReference>
<dbReference type="SUPFAM" id="SSF51395">
    <property type="entry name" value="FMN-linked oxidoreductases"/>
    <property type="match status" value="1"/>
</dbReference>
<organism evidence="11 12">
    <name type="scientific">Megasphaera hexanoica</name>
    <dbReference type="NCBI Taxonomy" id="1675036"/>
    <lineage>
        <taxon>Bacteria</taxon>
        <taxon>Bacillati</taxon>
        <taxon>Bacillota</taxon>
        <taxon>Negativicutes</taxon>
        <taxon>Veillonellales</taxon>
        <taxon>Veillonellaceae</taxon>
        <taxon>Megasphaera</taxon>
    </lineage>
</organism>
<evidence type="ECO:0000313" key="12">
    <source>
        <dbReference type="Proteomes" id="UP000591071"/>
    </source>
</evidence>
<dbReference type="InterPro" id="IPR013785">
    <property type="entry name" value="Aldolase_TIM"/>
</dbReference>
<evidence type="ECO:0000313" key="11">
    <source>
        <dbReference type="EMBL" id="NME27289.1"/>
    </source>
</evidence>
<dbReference type="Proteomes" id="UP000591071">
    <property type="component" value="Unassembled WGS sequence"/>
</dbReference>
<evidence type="ECO:0000259" key="9">
    <source>
        <dbReference type="Pfam" id="PF00724"/>
    </source>
</evidence>
<keyword evidence="7" id="KW-0408">Iron</keyword>
<evidence type="ECO:0000256" key="6">
    <source>
        <dbReference type="ARBA" id="ARBA00023002"/>
    </source>
</evidence>
<evidence type="ECO:0000256" key="8">
    <source>
        <dbReference type="ARBA" id="ARBA00023014"/>
    </source>
</evidence>
<dbReference type="GO" id="GO:0016491">
    <property type="term" value="F:oxidoreductase activity"/>
    <property type="evidence" value="ECO:0007669"/>
    <property type="project" value="UniProtKB-KW"/>
</dbReference>
<dbReference type="GO" id="GO:0010181">
    <property type="term" value="F:FMN binding"/>
    <property type="evidence" value="ECO:0007669"/>
    <property type="project" value="InterPro"/>
</dbReference>
<evidence type="ECO:0000256" key="5">
    <source>
        <dbReference type="ARBA" id="ARBA00022723"/>
    </source>
</evidence>
<evidence type="ECO:0000256" key="2">
    <source>
        <dbReference type="ARBA" id="ARBA00001966"/>
    </source>
</evidence>
<gene>
    <name evidence="10" type="ORF">ACGTZG_13645</name>
    <name evidence="11" type="ORF">HF872_01410</name>
</gene>
<dbReference type="GO" id="GO:0051536">
    <property type="term" value="F:iron-sulfur cluster binding"/>
    <property type="evidence" value="ECO:0007669"/>
    <property type="project" value="UniProtKB-KW"/>
</dbReference>
<dbReference type="Proteomes" id="UP001605989">
    <property type="component" value="Unassembled WGS sequence"/>
</dbReference>
<dbReference type="RefSeq" id="WP_162816301.1">
    <property type="nucleotide sequence ID" value="NZ_CP011940.1"/>
</dbReference>
<dbReference type="Gene3D" id="3.20.20.70">
    <property type="entry name" value="Aldolase class I"/>
    <property type="match status" value="1"/>
</dbReference>
<evidence type="ECO:0000256" key="1">
    <source>
        <dbReference type="ARBA" id="ARBA00001917"/>
    </source>
</evidence>
<keyword evidence="13" id="KW-1185">Reference proteome</keyword>
<dbReference type="InterPro" id="IPR001155">
    <property type="entry name" value="OxRdtase_FMN_N"/>
</dbReference>
<dbReference type="GO" id="GO:0046872">
    <property type="term" value="F:metal ion binding"/>
    <property type="evidence" value="ECO:0007669"/>
    <property type="project" value="UniProtKB-KW"/>
</dbReference>